<dbReference type="PIRSF" id="PIRSF006648">
    <property type="entry name" value="DrrB"/>
    <property type="match status" value="1"/>
</dbReference>
<dbReference type="PANTHER" id="PTHR43229">
    <property type="entry name" value="NODULATION PROTEIN J"/>
    <property type="match status" value="1"/>
</dbReference>
<feature type="transmembrane region" description="Helical" evidence="6">
    <location>
        <begin position="36"/>
        <end position="53"/>
    </location>
</feature>
<gene>
    <name evidence="8" type="ORF">HNR30_004904</name>
</gene>
<dbReference type="InterPro" id="IPR000412">
    <property type="entry name" value="ABC_2_transport"/>
</dbReference>
<evidence type="ECO:0000259" key="7">
    <source>
        <dbReference type="PROSITE" id="PS51012"/>
    </source>
</evidence>
<feature type="transmembrane region" description="Helical" evidence="6">
    <location>
        <begin position="235"/>
        <end position="256"/>
    </location>
</feature>
<keyword evidence="6" id="KW-0813">Transport</keyword>
<feature type="transmembrane region" description="Helical" evidence="6">
    <location>
        <begin position="187"/>
        <end position="215"/>
    </location>
</feature>
<name>A0A7W0HS01_9ACTN</name>
<feature type="transmembrane region" description="Helical" evidence="6">
    <location>
        <begin position="149"/>
        <end position="175"/>
    </location>
</feature>
<feature type="transmembrane region" description="Helical" evidence="6">
    <location>
        <begin position="73"/>
        <end position="95"/>
    </location>
</feature>
<evidence type="ECO:0000256" key="4">
    <source>
        <dbReference type="ARBA" id="ARBA00023136"/>
    </source>
</evidence>
<dbReference type="PANTHER" id="PTHR43229:SF2">
    <property type="entry name" value="NODULATION PROTEIN J"/>
    <property type="match status" value="1"/>
</dbReference>
<feature type="domain" description="ABC transmembrane type-2" evidence="7">
    <location>
        <begin position="36"/>
        <end position="259"/>
    </location>
</feature>
<sequence>MSTITARPEPMVRGQFVRHAGYFMTRGLRALLRQPMFVVITLIQPMIWLLLFGQLFRRIVELPGFGAGDYLDFLLPGVLIMTALFSSGWSGAAFVDDMERGIMDRVLTTPVRRGALITGSILHNAIVYVVQACIVLVTAWLMGATIGPGVLLALVAAILMVAGFASLSNAIALLARTTEALIGATQLLVLPLMFLSSTMMAEQVMPGWIATVAAYNPVNWAVVAAREAMAGTVDWLHLGLLAALTLLLGFASTRAFRAYNRSL</sequence>
<evidence type="ECO:0000256" key="3">
    <source>
        <dbReference type="ARBA" id="ARBA00022989"/>
    </source>
</evidence>
<dbReference type="GO" id="GO:0046677">
    <property type="term" value="P:response to antibiotic"/>
    <property type="evidence" value="ECO:0007669"/>
    <property type="project" value="UniProtKB-KW"/>
</dbReference>
<dbReference type="InterPro" id="IPR051784">
    <property type="entry name" value="Nod_factor_ABC_transporter"/>
</dbReference>
<dbReference type="Proteomes" id="UP000530928">
    <property type="component" value="Unassembled WGS sequence"/>
</dbReference>
<keyword evidence="5" id="KW-0046">Antibiotic resistance</keyword>
<protein>
    <recommendedName>
        <fullName evidence="6">Transport permease protein</fullName>
    </recommendedName>
</protein>
<accession>A0A7W0HS01</accession>
<proteinExistence type="inferred from homology"/>
<evidence type="ECO:0000256" key="2">
    <source>
        <dbReference type="ARBA" id="ARBA00022692"/>
    </source>
</evidence>
<evidence type="ECO:0000256" key="5">
    <source>
        <dbReference type="ARBA" id="ARBA00023251"/>
    </source>
</evidence>
<comment type="similarity">
    <text evidence="6">Belongs to the ABC-2 integral membrane protein family.</text>
</comment>
<dbReference type="PROSITE" id="PS51012">
    <property type="entry name" value="ABC_TM2"/>
    <property type="match status" value="1"/>
</dbReference>
<keyword evidence="6" id="KW-1003">Cell membrane</keyword>
<dbReference type="RefSeq" id="WP_181612346.1">
    <property type="nucleotide sequence ID" value="NZ_BAABAM010000005.1"/>
</dbReference>
<dbReference type="GO" id="GO:0140359">
    <property type="term" value="F:ABC-type transporter activity"/>
    <property type="evidence" value="ECO:0007669"/>
    <property type="project" value="InterPro"/>
</dbReference>
<evidence type="ECO:0000313" key="8">
    <source>
        <dbReference type="EMBL" id="MBA2893543.1"/>
    </source>
</evidence>
<evidence type="ECO:0000313" key="9">
    <source>
        <dbReference type="Proteomes" id="UP000530928"/>
    </source>
</evidence>
<keyword evidence="4 6" id="KW-0472">Membrane</keyword>
<keyword evidence="9" id="KW-1185">Reference proteome</keyword>
<dbReference type="InterPro" id="IPR047817">
    <property type="entry name" value="ABC2_TM_bact-type"/>
</dbReference>
<organism evidence="8 9">
    <name type="scientific">Nonomuraea soli</name>
    <dbReference type="NCBI Taxonomy" id="1032476"/>
    <lineage>
        <taxon>Bacteria</taxon>
        <taxon>Bacillati</taxon>
        <taxon>Actinomycetota</taxon>
        <taxon>Actinomycetes</taxon>
        <taxon>Streptosporangiales</taxon>
        <taxon>Streptosporangiaceae</taxon>
        <taxon>Nonomuraea</taxon>
    </lineage>
</organism>
<dbReference type="InterPro" id="IPR013525">
    <property type="entry name" value="ABC2_TM"/>
</dbReference>
<keyword evidence="2 6" id="KW-0812">Transmembrane</keyword>
<comment type="subcellular location">
    <subcellularLocation>
        <location evidence="6">Cell membrane</location>
        <topology evidence="6">Multi-pass membrane protein</topology>
    </subcellularLocation>
    <subcellularLocation>
        <location evidence="1">Membrane</location>
        <topology evidence="1">Multi-pass membrane protein</topology>
    </subcellularLocation>
</comment>
<dbReference type="EMBL" id="JACDUR010000005">
    <property type="protein sequence ID" value="MBA2893543.1"/>
    <property type="molecule type" value="Genomic_DNA"/>
</dbReference>
<dbReference type="AlphaFoldDB" id="A0A7W0HS01"/>
<evidence type="ECO:0000256" key="1">
    <source>
        <dbReference type="ARBA" id="ARBA00004141"/>
    </source>
</evidence>
<evidence type="ECO:0000256" key="6">
    <source>
        <dbReference type="RuleBase" id="RU361157"/>
    </source>
</evidence>
<dbReference type="GO" id="GO:0043190">
    <property type="term" value="C:ATP-binding cassette (ABC) transporter complex"/>
    <property type="evidence" value="ECO:0007669"/>
    <property type="project" value="InterPro"/>
</dbReference>
<reference evidence="8 9" key="1">
    <citation type="submission" date="2020-07" db="EMBL/GenBank/DDBJ databases">
        <title>Genomic Encyclopedia of Type Strains, Phase IV (KMG-IV): sequencing the most valuable type-strain genomes for metagenomic binning, comparative biology and taxonomic classification.</title>
        <authorList>
            <person name="Goeker M."/>
        </authorList>
    </citation>
    <scope>NUCLEOTIDE SEQUENCE [LARGE SCALE GENOMIC DNA]</scope>
    <source>
        <strain evidence="8 9">DSM 45533</strain>
    </source>
</reference>
<dbReference type="Pfam" id="PF01061">
    <property type="entry name" value="ABC2_membrane"/>
    <property type="match status" value="1"/>
</dbReference>
<comment type="caution">
    <text evidence="8">The sequence shown here is derived from an EMBL/GenBank/DDBJ whole genome shotgun (WGS) entry which is preliminary data.</text>
</comment>
<feature type="transmembrane region" description="Helical" evidence="6">
    <location>
        <begin position="116"/>
        <end position="143"/>
    </location>
</feature>
<keyword evidence="3 6" id="KW-1133">Transmembrane helix</keyword>